<dbReference type="InterPro" id="IPR050314">
    <property type="entry name" value="Glycosyl_Hydrlase_18"/>
</dbReference>
<dbReference type="GO" id="GO:0005576">
    <property type="term" value="C:extracellular region"/>
    <property type="evidence" value="ECO:0007669"/>
    <property type="project" value="TreeGrafter"/>
</dbReference>
<evidence type="ECO:0000313" key="4">
    <source>
        <dbReference type="EMBL" id="EZG68171.1"/>
    </source>
</evidence>
<evidence type="ECO:0000313" key="5">
    <source>
        <dbReference type="Proteomes" id="UP000019763"/>
    </source>
</evidence>
<evidence type="ECO:0000256" key="1">
    <source>
        <dbReference type="SAM" id="MobiDB-lite"/>
    </source>
</evidence>
<dbReference type="AlphaFoldDB" id="A0A023B831"/>
<feature type="compositionally biased region" description="Polar residues" evidence="1">
    <location>
        <begin position="566"/>
        <end position="584"/>
    </location>
</feature>
<keyword evidence="2" id="KW-0732">Signal</keyword>
<sequence length="621" mass="67596">MRLVWPEIWALPWLLGAEQPTDPWVVLYVEDWPVWVREFGFGTVEKYVLSRDLPVTNIALQIAFTQFNPSTCEMLATDADADFSKEDPENLVPAGWPAGNPDGTETGAAGGNIPAAQVIKSRYPYIKLIPSIGGWSRSHTYHDCLTNRMDETINNLVETVRVWGFDGADFDWEYPECEGGCGCQGEETCINSSNVAAHGDWELYKTFIMKLRAKFDELETKVGRKLMISGAFGMNPKLIDGGNETWQDPTPWEWLCDEGYFDLLNLMTYDFYGPWAPQVAPLAPLYSDPEGPTEMMSCDDSIQRILPRCSHPERLLMGLATYGKVWKDVPKEGTPPGMYKNSTNNAPMGPGSWELGTISIWDTVLNVEPVCEVAMHDTTKTKAAYCDTMPAQADSAAAGNGPARTADKVFISYEDGDTWKEKMAYAKEKGMGGAIIWAASDMGNGKTQGTVAEGLLNGLFSGWYGSDYKVGPVNPHSGTWPTFNKWPWYPCPFSHTISKDTNPADYLCPDLSTLPDFTPLPTASDTIDTGKDGHSPGPGPTTDPGGDTDPTGNTNATDPSGDTDATDPSGNTDGTSAPAPSTSKGEGWWTDSPNNNNSSPHALTLTLASGVLLVSCLAFYP</sequence>
<dbReference type="GO" id="GO:0006032">
    <property type="term" value="P:chitin catabolic process"/>
    <property type="evidence" value="ECO:0007669"/>
    <property type="project" value="TreeGrafter"/>
</dbReference>
<dbReference type="RefSeq" id="XP_011130065.1">
    <property type="nucleotide sequence ID" value="XM_011131763.1"/>
</dbReference>
<dbReference type="OrthoDB" id="73875at2759"/>
<dbReference type="SMART" id="SM00636">
    <property type="entry name" value="Glyco_18"/>
    <property type="match status" value="1"/>
</dbReference>
<gene>
    <name evidence="4" type="ORF">GNI_063910</name>
</gene>
<dbReference type="GO" id="GO:0008061">
    <property type="term" value="F:chitin binding"/>
    <property type="evidence" value="ECO:0007669"/>
    <property type="project" value="InterPro"/>
</dbReference>
<dbReference type="Proteomes" id="UP000019763">
    <property type="component" value="Unassembled WGS sequence"/>
</dbReference>
<keyword evidence="5" id="KW-1185">Reference proteome</keyword>
<dbReference type="EMBL" id="AFNH02000482">
    <property type="protein sequence ID" value="EZG68171.1"/>
    <property type="molecule type" value="Genomic_DNA"/>
</dbReference>
<dbReference type="InterPro" id="IPR011583">
    <property type="entry name" value="Chitinase_II/V-like_cat"/>
</dbReference>
<dbReference type="GeneID" id="22912349"/>
<accession>A0A023B831</accession>
<dbReference type="PANTHER" id="PTHR11177:SF317">
    <property type="entry name" value="CHITINASE 12-RELATED"/>
    <property type="match status" value="1"/>
</dbReference>
<dbReference type="PANTHER" id="PTHR11177">
    <property type="entry name" value="CHITINASE"/>
    <property type="match status" value="1"/>
</dbReference>
<dbReference type="SUPFAM" id="SSF51445">
    <property type="entry name" value="(Trans)glycosidases"/>
    <property type="match status" value="1"/>
</dbReference>
<evidence type="ECO:0000256" key="2">
    <source>
        <dbReference type="SAM" id="SignalP"/>
    </source>
</evidence>
<dbReference type="VEuPathDB" id="CryptoDB:GNI_063910"/>
<reference evidence="4" key="1">
    <citation type="submission" date="2013-12" db="EMBL/GenBank/DDBJ databases">
        <authorList>
            <person name="Omoto C.K."/>
            <person name="Sibley D."/>
            <person name="Venepally P."/>
            <person name="Hadjithomas M."/>
            <person name="Karamycheva S."/>
            <person name="Brunk B."/>
            <person name="Roos D."/>
            <person name="Caler E."/>
            <person name="Lorenzi H."/>
        </authorList>
    </citation>
    <scope>NUCLEOTIDE SEQUENCE</scope>
</reference>
<dbReference type="PROSITE" id="PS51910">
    <property type="entry name" value="GH18_2"/>
    <property type="match status" value="1"/>
</dbReference>
<feature type="domain" description="GH18" evidence="3">
    <location>
        <begin position="58"/>
        <end position="458"/>
    </location>
</feature>
<dbReference type="InterPro" id="IPR001223">
    <property type="entry name" value="Glyco_hydro18_cat"/>
</dbReference>
<protein>
    <submittedName>
        <fullName evidence="4">Chitinase</fullName>
    </submittedName>
</protein>
<feature type="compositionally biased region" description="Low complexity" evidence="1">
    <location>
        <begin position="540"/>
        <end position="559"/>
    </location>
</feature>
<dbReference type="Pfam" id="PF00704">
    <property type="entry name" value="Glyco_hydro_18"/>
    <property type="match status" value="1"/>
</dbReference>
<comment type="caution">
    <text evidence="4">The sequence shown here is derived from an EMBL/GenBank/DDBJ whole genome shotgun (WGS) entry which is preliminary data.</text>
</comment>
<dbReference type="InterPro" id="IPR029070">
    <property type="entry name" value="Chitinase_insertion_sf"/>
</dbReference>
<feature type="region of interest" description="Disordered" evidence="1">
    <location>
        <begin position="518"/>
        <end position="595"/>
    </location>
</feature>
<evidence type="ECO:0000259" key="3">
    <source>
        <dbReference type="PROSITE" id="PS51910"/>
    </source>
</evidence>
<name>A0A023B831_GRENI</name>
<dbReference type="eggNOG" id="KOG2806">
    <property type="taxonomic scope" value="Eukaryota"/>
</dbReference>
<proteinExistence type="predicted"/>
<dbReference type="GO" id="GO:0004568">
    <property type="term" value="F:chitinase activity"/>
    <property type="evidence" value="ECO:0007669"/>
    <property type="project" value="TreeGrafter"/>
</dbReference>
<dbReference type="InterPro" id="IPR017853">
    <property type="entry name" value="GH"/>
</dbReference>
<organism evidence="4 5">
    <name type="scientific">Gregarina niphandrodes</name>
    <name type="common">Septate eugregarine</name>
    <dbReference type="NCBI Taxonomy" id="110365"/>
    <lineage>
        <taxon>Eukaryota</taxon>
        <taxon>Sar</taxon>
        <taxon>Alveolata</taxon>
        <taxon>Apicomplexa</taxon>
        <taxon>Conoidasida</taxon>
        <taxon>Gregarinasina</taxon>
        <taxon>Eugregarinorida</taxon>
        <taxon>Gregarinidae</taxon>
        <taxon>Gregarina</taxon>
    </lineage>
</organism>
<feature type="chain" id="PRO_5001512048" evidence="2">
    <location>
        <begin position="18"/>
        <end position="621"/>
    </location>
</feature>
<dbReference type="Gene3D" id="3.20.20.80">
    <property type="entry name" value="Glycosidases"/>
    <property type="match status" value="1"/>
</dbReference>
<dbReference type="Gene3D" id="3.10.50.10">
    <property type="match status" value="1"/>
</dbReference>
<feature type="signal peptide" evidence="2">
    <location>
        <begin position="1"/>
        <end position="17"/>
    </location>
</feature>
<dbReference type="GO" id="GO:0005975">
    <property type="term" value="P:carbohydrate metabolic process"/>
    <property type="evidence" value="ECO:0007669"/>
    <property type="project" value="InterPro"/>
</dbReference>